<evidence type="ECO:0000256" key="12">
    <source>
        <dbReference type="ARBA" id="ARBA00037847"/>
    </source>
</evidence>
<dbReference type="Proteomes" id="UP001481677">
    <property type="component" value="Unassembled WGS sequence"/>
</dbReference>
<dbReference type="PANTHER" id="PTHR33445">
    <property type="entry name" value="ATP SYNTHASE SUBUNIT B', CHLOROPLASTIC"/>
    <property type="match status" value="1"/>
</dbReference>
<evidence type="ECO:0000256" key="6">
    <source>
        <dbReference type="ARBA" id="ARBA00022989"/>
    </source>
</evidence>
<name>A0A5C6VHN3_9BURK</name>
<dbReference type="RefSeq" id="WP_147236476.1">
    <property type="nucleotide sequence ID" value="NZ_JAZHFZ010000027.1"/>
</dbReference>
<evidence type="ECO:0000256" key="8">
    <source>
        <dbReference type="ARBA" id="ARBA00023136"/>
    </source>
</evidence>
<evidence type="ECO:0000313" key="15">
    <source>
        <dbReference type="EMBL" id="MEM5343621.1"/>
    </source>
</evidence>
<comment type="subunit">
    <text evidence="13">F-type ATPases have 2 components, F(1) - the catalytic core - and F(0) - the membrane proton channel. F(1) has five subunits: alpha(3), beta(3), gamma(1), delta(1), epsilon(1). F(0) has three main subunits: a(1), b(2) and c(10-14). The alpha and beta chains form an alternating ring which encloses part of the gamma chain. F(1) is attached to F(0) by a central stalk formed by the gamma and epsilon chains, while a peripheral stalk is formed by the delta and b chains.</text>
</comment>
<evidence type="ECO:0000256" key="7">
    <source>
        <dbReference type="ARBA" id="ARBA00023065"/>
    </source>
</evidence>
<sequence>MKIDWSTLALQTVNVLILVWLLQRYLFRPVARIIAERQSAAQALIADAEAVRLAVRKELDAMTADRAQLAARRAEALAQIERDADQQRAALLAAAHEEADRLRAEAVAEIELDRAALAHEASARAVELAVDVARKLLERVPDSMRVEPFIEGLVNGVNGLSPTARQALLADASLQLTVPRALTAHEQHTCEAALSAALGHAVAWRAQIDGTLVAGLELAGRHGIVRNSWRDQLEQVRNGLFDGDGRV</sequence>
<dbReference type="GO" id="GO:0045259">
    <property type="term" value="C:proton-transporting ATP synthase complex"/>
    <property type="evidence" value="ECO:0007669"/>
    <property type="project" value="UniProtKB-KW"/>
</dbReference>
<protein>
    <recommendedName>
        <fullName evidence="13">ATP synthase subunit b</fullName>
    </recommendedName>
    <alternativeName>
        <fullName evidence="13">ATP synthase F(0) sector subunit b</fullName>
    </alternativeName>
    <alternativeName>
        <fullName evidence="13">ATPase subunit I</fullName>
    </alternativeName>
    <alternativeName>
        <fullName evidence="13">F-type ATPase subunit b</fullName>
        <shortName evidence="13">F-ATPase subunit b</shortName>
    </alternativeName>
</protein>
<gene>
    <name evidence="13" type="primary">atpF</name>
    <name evidence="16" type="ORF">FRZ40_29610</name>
    <name evidence="15" type="ORF">V4C56_28855</name>
</gene>
<evidence type="ECO:0000313" key="18">
    <source>
        <dbReference type="Proteomes" id="UP001481677"/>
    </source>
</evidence>
<proteinExistence type="inferred from homology"/>
<evidence type="ECO:0000313" key="17">
    <source>
        <dbReference type="Proteomes" id="UP000321776"/>
    </source>
</evidence>
<evidence type="ECO:0000256" key="1">
    <source>
        <dbReference type="ARBA" id="ARBA00005513"/>
    </source>
</evidence>
<dbReference type="GO" id="GO:0046961">
    <property type="term" value="F:proton-transporting ATPase activity, rotational mechanism"/>
    <property type="evidence" value="ECO:0007669"/>
    <property type="project" value="TreeGrafter"/>
</dbReference>
<dbReference type="EMBL" id="JAZHGA010000025">
    <property type="protein sequence ID" value="MEM5343621.1"/>
    <property type="molecule type" value="Genomic_DNA"/>
</dbReference>
<keyword evidence="2 13" id="KW-0813">Transport</keyword>
<dbReference type="Pfam" id="PF00430">
    <property type="entry name" value="ATP-synt_B"/>
    <property type="match status" value="1"/>
</dbReference>
<organism evidence="16 17">
    <name type="scientific">Paraburkholderia azotifigens</name>
    <dbReference type="NCBI Taxonomy" id="2057004"/>
    <lineage>
        <taxon>Bacteria</taxon>
        <taxon>Pseudomonadati</taxon>
        <taxon>Pseudomonadota</taxon>
        <taxon>Betaproteobacteria</taxon>
        <taxon>Burkholderiales</taxon>
        <taxon>Burkholderiaceae</taxon>
        <taxon>Paraburkholderia</taxon>
    </lineage>
</organism>
<keyword evidence="8 13" id="KW-0472">Membrane</keyword>
<keyword evidence="9 13" id="KW-0066">ATP synthesis</keyword>
<dbReference type="CDD" id="cd06503">
    <property type="entry name" value="ATP-synt_Fo_b"/>
    <property type="match status" value="1"/>
</dbReference>
<comment type="similarity">
    <text evidence="1 13 14">Belongs to the ATPase B chain family.</text>
</comment>
<comment type="subcellular location">
    <subcellularLocation>
        <location evidence="13">Cell membrane</location>
        <topology evidence="13">Single-pass membrane protein</topology>
    </subcellularLocation>
    <subcellularLocation>
        <location evidence="12">Endomembrane system</location>
        <topology evidence="12">Single-pass membrane protein</topology>
    </subcellularLocation>
</comment>
<reference evidence="15 18" key="3">
    <citation type="submission" date="2024-01" db="EMBL/GenBank/DDBJ databases">
        <title>The diversity of rhizobia nodulating Mimosa spp. in eleven states of Brazil covering several biomes is determined by host plant, location, and edaphic factors.</title>
        <authorList>
            <person name="Rouws L."/>
            <person name="Barauna A."/>
            <person name="Beukes C."/>
            <person name="De Faria S.M."/>
            <person name="Gross E."/>
            <person name="Dos Reis Junior F.B."/>
            <person name="Simon M."/>
            <person name="Maluk M."/>
            <person name="Odee D.W."/>
            <person name="Kenicer G."/>
            <person name="Young J.P.W."/>
            <person name="Reis V.M."/>
            <person name="Zilli J."/>
            <person name="James E.K."/>
        </authorList>
    </citation>
    <scope>NUCLEOTIDE SEQUENCE [LARGE SCALE GENOMIC DNA]</scope>
    <source>
        <strain evidence="15 18">JPY530</strain>
    </source>
</reference>
<comment type="function">
    <text evidence="10 13">F(1)F(0) ATP synthase produces ATP from ADP in the presence of a proton or sodium gradient. F-type ATPases consist of two structural domains, F(1) containing the extramembraneous catalytic core and F(0) containing the membrane proton channel, linked together by a central stalk and a peripheral stalk. During catalysis, ATP synthesis in the catalytic domain of F(1) is coupled via a rotary mechanism of the central stalk subunits to proton translocation.</text>
</comment>
<evidence type="ECO:0000256" key="5">
    <source>
        <dbReference type="ARBA" id="ARBA00022781"/>
    </source>
</evidence>
<keyword evidence="4 13" id="KW-0812">Transmembrane</keyword>
<comment type="caution">
    <text evidence="16">The sequence shown here is derived from an EMBL/GenBank/DDBJ whole genome shotgun (WGS) entry which is preliminary data.</text>
</comment>
<evidence type="ECO:0000256" key="11">
    <source>
        <dbReference type="ARBA" id="ARBA00025614"/>
    </source>
</evidence>
<keyword evidence="6 13" id="KW-1133">Transmembrane helix</keyword>
<dbReference type="InterPro" id="IPR002146">
    <property type="entry name" value="ATP_synth_b/b'su_bac/chlpt"/>
</dbReference>
<evidence type="ECO:0000256" key="10">
    <source>
        <dbReference type="ARBA" id="ARBA00025198"/>
    </source>
</evidence>
<dbReference type="Proteomes" id="UP000321776">
    <property type="component" value="Unassembled WGS sequence"/>
</dbReference>
<evidence type="ECO:0000256" key="13">
    <source>
        <dbReference type="HAMAP-Rule" id="MF_01398"/>
    </source>
</evidence>
<dbReference type="AlphaFoldDB" id="A0A5C6VHN3"/>
<reference evidence="16 17" key="1">
    <citation type="journal article" date="2018" name="Int. J. Syst. Evol. Microbiol.">
        <title>Paraburkholderia azotifigens sp. nov., a nitrogen-fixing bacterium isolated from paddy soil.</title>
        <authorList>
            <person name="Choi G.M."/>
            <person name="Im W.T."/>
        </authorList>
    </citation>
    <scope>NUCLEOTIDE SEQUENCE [LARGE SCALE GENOMIC DNA]</scope>
    <source>
        <strain evidence="16 17">NF 2-5-3</strain>
    </source>
</reference>
<dbReference type="GO" id="GO:0005886">
    <property type="term" value="C:plasma membrane"/>
    <property type="evidence" value="ECO:0007669"/>
    <property type="project" value="UniProtKB-SubCell"/>
</dbReference>
<dbReference type="GO" id="GO:0012505">
    <property type="term" value="C:endomembrane system"/>
    <property type="evidence" value="ECO:0007669"/>
    <property type="project" value="UniProtKB-SubCell"/>
</dbReference>
<evidence type="ECO:0000256" key="9">
    <source>
        <dbReference type="ARBA" id="ARBA00023310"/>
    </source>
</evidence>
<dbReference type="HAMAP" id="MF_01398">
    <property type="entry name" value="ATP_synth_b_bprime"/>
    <property type="match status" value="1"/>
</dbReference>
<keyword evidence="18" id="KW-1185">Reference proteome</keyword>
<dbReference type="GO" id="GO:0046933">
    <property type="term" value="F:proton-transporting ATP synthase activity, rotational mechanism"/>
    <property type="evidence" value="ECO:0007669"/>
    <property type="project" value="UniProtKB-UniRule"/>
</dbReference>
<dbReference type="InterPro" id="IPR050059">
    <property type="entry name" value="ATP_synthase_B_chain"/>
</dbReference>
<keyword evidence="5 13" id="KW-0375">Hydrogen ion transport</keyword>
<reference evidence="16" key="2">
    <citation type="submission" date="2019-08" db="EMBL/GenBank/DDBJ databases">
        <authorList>
            <person name="Im W.-T."/>
        </authorList>
    </citation>
    <scope>NUCLEOTIDE SEQUENCE</scope>
    <source>
        <strain evidence="16">NF 2-5-3</strain>
    </source>
</reference>
<dbReference type="EMBL" id="VOQS01000003">
    <property type="protein sequence ID" value="TXC84440.1"/>
    <property type="molecule type" value="Genomic_DNA"/>
</dbReference>
<evidence type="ECO:0000313" key="16">
    <source>
        <dbReference type="EMBL" id="TXC84440.1"/>
    </source>
</evidence>
<keyword evidence="3 13" id="KW-0138">CF(0)</keyword>
<evidence type="ECO:0000256" key="2">
    <source>
        <dbReference type="ARBA" id="ARBA00022448"/>
    </source>
</evidence>
<evidence type="ECO:0000256" key="14">
    <source>
        <dbReference type="RuleBase" id="RU003848"/>
    </source>
</evidence>
<evidence type="ECO:0000256" key="3">
    <source>
        <dbReference type="ARBA" id="ARBA00022547"/>
    </source>
</evidence>
<evidence type="ECO:0000256" key="4">
    <source>
        <dbReference type="ARBA" id="ARBA00022692"/>
    </source>
</evidence>
<accession>A0A5C6VHN3</accession>
<comment type="function">
    <text evidence="11">Component of the F(0) channel, it forms part of the peripheral stalk, linking F(1) to F(0). The b'-subunit is a diverged and duplicated form of b found in plants and photosynthetic bacteria.</text>
</comment>
<dbReference type="PANTHER" id="PTHR33445:SF2">
    <property type="entry name" value="ATP SYNTHASE SUBUNIT B', CHLOROPLASTIC"/>
    <property type="match status" value="1"/>
</dbReference>
<keyword evidence="13" id="KW-1003">Cell membrane</keyword>
<keyword evidence="7 13" id="KW-0406">Ion transport</keyword>